<dbReference type="Proteomes" id="UP001141253">
    <property type="component" value="Chromosome 2"/>
</dbReference>
<accession>A0ABQ9BUH1</accession>
<comment type="caution">
    <text evidence="1">The sequence shown here is derived from an EMBL/GenBank/DDBJ whole genome shotgun (WGS) entry which is preliminary data.</text>
</comment>
<sequence length="34" mass="3685">MARVACSVFDLYSRSMHDPAAEMKGGLANQISLD</sequence>
<dbReference type="EMBL" id="JAPFFI010000006">
    <property type="protein sequence ID" value="KAJ6390835.1"/>
    <property type="molecule type" value="Genomic_DNA"/>
</dbReference>
<keyword evidence="2" id="KW-1185">Reference proteome</keyword>
<reference evidence="1" key="1">
    <citation type="submission" date="2022-10" db="EMBL/GenBank/DDBJ databases">
        <authorList>
            <person name="Hyden B.L."/>
            <person name="Feng K."/>
            <person name="Yates T."/>
            <person name="Jawdy S."/>
            <person name="Smart L.B."/>
            <person name="Muchero W."/>
        </authorList>
    </citation>
    <scope>NUCLEOTIDE SEQUENCE</scope>
    <source>
        <tissue evidence="1">Shoot tip</tissue>
    </source>
</reference>
<gene>
    <name evidence="1" type="ORF">OIU77_024944</name>
</gene>
<evidence type="ECO:0000313" key="2">
    <source>
        <dbReference type="Proteomes" id="UP001141253"/>
    </source>
</evidence>
<organism evidence="1 2">
    <name type="scientific">Salix suchowensis</name>
    <dbReference type="NCBI Taxonomy" id="1278906"/>
    <lineage>
        <taxon>Eukaryota</taxon>
        <taxon>Viridiplantae</taxon>
        <taxon>Streptophyta</taxon>
        <taxon>Embryophyta</taxon>
        <taxon>Tracheophyta</taxon>
        <taxon>Spermatophyta</taxon>
        <taxon>Magnoliopsida</taxon>
        <taxon>eudicotyledons</taxon>
        <taxon>Gunneridae</taxon>
        <taxon>Pentapetalae</taxon>
        <taxon>rosids</taxon>
        <taxon>fabids</taxon>
        <taxon>Malpighiales</taxon>
        <taxon>Salicaceae</taxon>
        <taxon>Saliceae</taxon>
        <taxon>Salix</taxon>
    </lineage>
</organism>
<reference evidence="1" key="2">
    <citation type="journal article" date="2023" name="Int. J. Mol. Sci.">
        <title>De Novo Assembly and Annotation of 11 Diverse Shrub Willow (Salix) Genomes Reveals Novel Gene Organization in Sex-Linked Regions.</title>
        <authorList>
            <person name="Hyden B."/>
            <person name="Feng K."/>
            <person name="Yates T.B."/>
            <person name="Jawdy S."/>
            <person name="Cereghino C."/>
            <person name="Smart L.B."/>
            <person name="Muchero W."/>
        </authorList>
    </citation>
    <scope>NUCLEOTIDE SEQUENCE</scope>
    <source>
        <tissue evidence="1">Shoot tip</tissue>
    </source>
</reference>
<name>A0ABQ9BUH1_9ROSI</name>
<proteinExistence type="predicted"/>
<evidence type="ECO:0000313" key="1">
    <source>
        <dbReference type="EMBL" id="KAJ6390835.1"/>
    </source>
</evidence>
<protein>
    <submittedName>
        <fullName evidence="1">Uncharacterized protein</fullName>
    </submittedName>
</protein>